<sequence length="584" mass="64920">MVPLQRSRRQLRVVLAVSLALLAIALEASGSNDMKAVKATFLAEQAMQRAHGQLEAAAAKLGPPRKVTLKEFLLDPAFEPPLVEYTAEESGGVHRASVAFAGVSHAGAPSASQEEARLSAALVALRSLRAKHRSDEKHGHQEKIFRVPRGRNLRATTKGVAGGRHESNLKWIEKNSGAKVSLRGGQGTGKPLAVKVSGETKSCEMAAAMVREMLEMLPANVQTGRQPRRKSPQGRRQALRISEPPTGLACPEEEWKLVKDSSLQPELWQPVYLESMRRLVFTDGHGKGESCVLTRAMGILAVAEEGRVFGQMRLEALLRVSWEAEYLGAGMMEELAEMYPQHAEILTACANMEWFNIDYCKKFCEDANMKITDDHAEKVFRMGAMMARRTLGTFEAAAKLLIFETPAAILLYSRLKTIAGNPELKALADDLIEHESVMRDWFKSELEGESDGGRGVFAYLERHGIGRTEAVTRRPRKGSITDGGIKTDRKFQGADCCFHGCFKLHAASLQSEQMSVHLHRATRTWHFRALQEGWRQRSCPTMPSCATLERNERTNERLIRGLRPAPWRHLRMTTATPALLERCL</sequence>
<evidence type="ECO:0000256" key="1">
    <source>
        <dbReference type="SAM" id="MobiDB-lite"/>
    </source>
</evidence>
<accession>A0A1Q9D9H4</accession>
<keyword evidence="4" id="KW-1185">Reference proteome</keyword>
<evidence type="ECO:0000313" key="3">
    <source>
        <dbReference type="EMBL" id="OLP91853.1"/>
    </source>
</evidence>
<protein>
    <recommendedName>
        <fullName evidence="5">DRBM domain-containing protein</fullName>
    </recommendedName>
</protein>
<evidence type="ECO:0000256" key="2">
    <source>
        <dbReference type="SAM" id="SignalP"/>
    </source>
</evidence>
<dbReference type="Gene3D" id="3.30.1370.10">
    <property type="entry name" value="K Homology domain, type 1"/>
    <property type="match status" value="1"/>
</dbReference>
<reference evidence="3 4" key="1">
    <citation type="submission" date="2016-02" db="EMBL/GenBank/DDBJ databases">
        <title>Genome analysis of coral dinoflagellate symbionts highlights evolutionary adaptations to a symbiotic lifestyle.</title>
        <authorList>
            <person name="Aranda M."/>
            <person name="Li Y."/>
            <person name="Liew Y.J."/>
            <person name="Baumgarten S."/>
            <person name="Simakov O."/>
            <person name="Wilson M."/>
            <person name="Piel J."/>
            <person name="Ashoor H."/>
            <person name="Bougouffa S."/>
            <person name="Bajic V.B."/>
            <person name="Ryu T."/>
            <person name="Ravasi T."/>
            <person name="Bayer T."/>
            <person name="Micklem G."/>
            <person name="Kim H."/>
            <person name="Bhak J."/>
            <person name="Lajeunesse T.C."/>
            <person name="Voolstra C.R."/>
        </authorList>
    </citation>
    <scope>NUCLEOTIDE SEQUENCE [LARGE SCALE GENOMIC DNA]</scope>
    <source>
        <strain evidence="3 4">CCMP2467</strain>
    </source>
</reference>
<name>A0A1Q9D9H4_SYMMI</name>
<comment type="caution">
    <text evidence="3">The sequence shown here is derived from an EMBL/GenBank/DDBJ whole genome shotgun (WGS) entry which is preliminary data.</text>
</comment>
<dbReference type="InterPro" id="IPR036612">
    <property type="entry name" value="KH_dom_type_1_sf"/>
</dbReference>
<evidence type="ECO:0000313" key="4">
    <source>
        <dbReference type="Proteomes" id="UP000186817"/>
    </source>
</evidence>
<dbReference type="Proteomes" id="UP000186817">
    <property type="component" value="Unassembled WGS sequence"/>
</dbReference>
<evidence type="ECO:0008006" key="5">
    <source>
        <dbReference type="Google" id="ProtNLM"/>
    </source>
</evidence>
<feature type="signal peptide" evidence="2">
    <location>
        <begin position="1"/>
        <end position="30"/>
    </location>
</feature>
<dbReference type="GO" id="GO:0003723">
    <property type="term" value="F:RNA binding"/>
    <property type="evidence" value="ECO:0007669"/>
    <property type="project" value="InterPro"/>
</dbReference>
<dbReference type="AlphaFoldDB" id="A0A1Q9D9H4"/>
<proteinExistence type="predicted"/>
<keyword evidence="2" id="KW-0732">Signal</keyword>
<gene>
    <name evidence="3" type="ORF">AK812_SmicGene26393</name>
</gene>
<dbReference type="SUPFAM" id="SSF54791">
    <property type="entry name" value="Eukaryotic type KH-domain (KH-domain type I)"/>
    <property type="match status" value="1"/>
</dbReference>
<feature type="region of interest" description="Disordered" evidence="1">
    <location>
        <begin position="220"/>
        <end position="240"/>
    </location>
</feature>
<organism evidence="3 4">
    <name type="scientific">Symbiodinium microadriaticum</name>
    <name type="common">Dinoflagellate</name>
    <name type="synonym">Zooxanthella microadriatica</name>
    <dbReference type="NCBI Taxonomy" id="2951"/>
    <lineage>
        <taxon>Eukaryota</taxon>
        <taxon>Sar</taxon>
        <taxon>Alveolata</taxon>
        <taxon>Dinophyceae</taxon>
        <taxon>Suessiales</taxon>
        <taxon>Symbiodiniaceae</taxon>
        <taxon>Symbiodinium</taxon>
    </lineage>
</organism>
<dbReference type="OrthoDB" id="411164at2759"/>
<feature type="chain" id="PRO_5013362567" description="DRBM domain-containing protein" evidence="2">
    <location>
        <begin position="31"/>
        <end position="584"/>
    </location>
</feature>
<dbReference type="EMBL" id="LSRX01000646">
    <property type="protein sequence ID" value="OLP91853.1"/>
    <property type="molecule type" value="Genomic_DNA"/>
</dbReference>